<dbReference type="InterPro" id="IPR037925">
    <property type="entry name" value="FlgE/F/G-like"/>
</dbReference>
<dbReference type="PANTHER" id="PTHR30435">
    <property type="entry name" value="FLAGELLAR PROTEIN"/>
    <property type="match status" value="1"/>
</dbReference>
<dbReference type="InterPro" id="IPR010930">
    <property type="entry name" value="Flg_bb/hook_C_dom"/>
</dbReference>
<dbReference type="InterPro" id="IPR001444">
    <property type="entry name" value="Flag_bb_rod_N"/>
</dbReference>
<dbReference type="RefSeq" id="WP_200673911.1">
    <property type="nucleotide sequence ID" value="NZ_JAACYA010000002.1"/>
</dbReference>
<evidence type="ECO:0000259" key="6">
    <source>
        <dbReference type="Pfam" id="PF06429"/>
    </source>
</evidence>
<keyword evidence="8" id="KW-0282">Flagellum</keyword>
<dbReference type="InterPro" id="IPR019776">
    <property type="entry name" value="Flagellar_basal_body_rod_CS"/>
</dbReference>
<accession>A0ABS1GHY4</accession>
<evidence type="ECO:0000256" key="3">
    <source>
        <dbReference type="ARBA" id="ARBA00023143"/>
    </source>
</evidence>
<feature type="domain" description="Flagellar hook protein FlgE/F/G-like D1" evidence="7">
    <location>
        <begin position="87"/>
        <end position="153"/>
    </location>
</feature>
<dbReference type="InterPro" id="IPR053967">
    <property type="entry name" value="LlgE_F_G-like_D1"/>
</dbReference>
<feature type="domain" description="Flagellar basal-body/hook protein C-terminal" evidence="6">
    <location>
        <begin position="195"/>
        <end position="239"/>
    </location>
</feature>
<evidence type="ECO:0000256" key="1">
    <source>
        <dbReference type="ARBA" id="ARBA00004117"/>
    </source>
</evidence>
<keyword evidence="9" id="KW-1185">Reference proteome</keyword>
<comment type="caution">
    <text evidence="8">The sequence shown here is derived from an EMBL/GenBank/DDBJ whole genome shotgun (WGS) entry which is preliminary data.</text>
</comment>
<name>A0ABS1GHY4_9AQUI</name>
<evidence type="ECO:0000256" key="2">
    <source>
        <dbReference type="ARBA" id="ARBA00009677"/>
    </source>
</evidence>
<dbReference type="Pfam" id="PF22692">
    <property type="entry name" value="LlgE_F_G_D1"/>
    <property type="match status" value="1"/>
</dbReference>
<keyword evidence="3 4" id="KW-0975">Bacterial flagellum</keyword>
<keyword evidence="8" id="KW-0969">Cilium</keyword>
<comment type="subcellular location">
    <subcellularLocation>
        <location evidence="1 4">Bacterial flagellum basal body</location>
    </subcellularLocation>
</comment>
<sequence>MALNFQPIYVLASGGERAIENLNVVSNNLANINTPGFKKLMLREMSQYLPENKGDSSHLFVFPRFNDTPVMTTQGNLIKTDSILDFAIFGDGFFAVETPNGIKYTRNGHFLRNGEGYIVDSNGNYVLNSQGKRIQIADTTHQIKVLNDGTIYVGTENVGKLMIKNFSAVRPDSESYYIPDTQKNAVEIPAKYSVKQGYLEQSNVNGIKAMIELINAQRRFEIYGNLMRSLDQMEQKSNEIGRA</sequence>
<organism evidence="8 9">
    <name type="scientific">Persephonella atlantica</name>
    <dbReference type="NCBI Taxonomy" id="2699429"/>
    <lineage>
        <taxon>Bacteria</taxon>
        <taxon>Pseudomonadati</taxon>
        <taxon>Aquificota</taxon>
        <taxon>Aquificia</taxon>
        <taxon>Aquificales</taxon>
        <taxon>Hydrogenothermaceae</taxon>
        <taxon>Persephonella</taxon>
    </lineage>
</organism>
<evidence type="ECO:0000313" key="9">
    <source>
        <dbReference type="Proteomes" id="UP000772812"/>
    </source>
</evidence>
<gene>
    <name evidence="8" type="ORF">GWK41_05345</name>
</gene>
<evidence type="ECO:0000259" key="5">
    <source>
        <dbReference type="Pfam" id="PF00460"/>
    </source>
</evidence>
<dbReference type="Proteomes" id="UP000772812">
    <property type="component" value="Unassembled WGS sequence"/>
</dbReference>
<dbReference type="PROSITE" id="PS00588">
    <property type="entry name" value="FLAGELLA_BB_ROD"/>
    <property type="match status" value="1"/>
</dbReference>
<dbReference type="EMBL" id="JAACYA010000002">
    <property type="protein sequence ID" value="MBK3332486.1"/>
    <property type="molecule type" value="Genomic_DNA"/>
</dbReference>
<feature type="domain" description="Flagellar basal body rod protein N-terminal" evidence="5">
    <location>
        <begin position="8"/>
        <end position="38"/>
    </location>
</feature>
<dbReference type="Pfam" id="PF06429">
    <property type="entry name" value="Flg_bbr_C"/>
    <property type="match status" value="1"/>
</dbReference>
<evidence type="ECO:0000259" key="7">
    <source>
        <dbReference type="Pfam" id="PF22692"/>
    </source>
</evidence>
<evidence type="ECO:0000313" key="8">
    <source>
        <dbReference type="EMBL" id="MBK3332486.1"/>
    </source>
</evidence>
<evidence type="ECO:0000256" key="4">
    <source>
        <dbReference type="RuleBase" id="RU362116"/>
    </source>
</evidence>
<dbReference type="NCBIfam" id="TIGR03506">
    <property type="entry name" value="FlgEFG_subfam"/>
    <property type="match status" value="1"/>
</dbReference>
<protein>
    <submittedName>
        <fullName evidence="8">Flagellar hook-basal body protein</fullName>
    </submittedName>
</protein>
<keyword evidence="8" id="KW-0966">Cell projection</keyword>
<dbReference type="InterPro" id="IPR020013">
    <property type="entry name" value="Flagellar_FlgE/F/G"/>
</dbReference>
<reference evidence="8 9" key="1">
    <citation type="journal article" date="2021" name="Syst. Appl. Microbiol.">
        <title>Persephonella atlantica sp. nov.: How to adapt to physico-chemical gradients in high temperature hydrothermal habitats.</title>
        <authorList>
            <person name="Francois D.X."/>
            <person name="Godfroy A."/>
            <person name="Mathien C."/>
            <person name="Aube J."/>
            <person name="Cathalot C."/>
            <person name="Lesongeur F."/>
            <person name="L'Haridon S."/>
            <person name="Philippon X."/>
            <person name="Roussel E.G."/>
        </authorList>
    </citation>
    <scope>NUCLEOTIDE SEQUENCE [LARGE SCALE GENOMIC DNA]</scope>
    <source>
        <strain evidence="8 9">MO1340</strain>
    </source>
</reference>
<comment type="similarity">
    <text evidence="2 4">Belongs to the flagella basal body rod proteins family.</text>
</comment>
<dbReference type="SUPFAM" id="SSF117143">
    <property type="entry name" value="Flagellar hook protein flgE"/>
    <property type="match status" value="1"/>
</dbReference>
<dbReference type="PANTHER" id="PTHR30435:SF19">
    <property type="entry name" value="FLAGELLAR BASAL-BODY ROD PROTEIN FLGG"/>
    <property type="match status" value="1"/>
</dbReference>
<dbReference type="Pfam" id="PF00460">
    <property type="entry name" value="Flg_bb_rod"/>
    <property type="match status" value="1"/>
</dbReference>
<proteinExistence type="inferred from homology"/>